<feature type="transmembrane region" description="Helical" evidence="1">
    <location>
        <begin position="57"/>
        <end position="90"/>
    </location>
</feature>
<keyword evidence="1" id="KW-0812">Transmembrane</keyword>
<proteinExistence type="predicted"/>
<name>A0A8X6Y778_9ARAC</name>
<dbReference type="Proteomes" id="UP000886998">
    <property type="component" value="Unassembled WGS sequence"/>
</dbReference>
<keyword evidence="1" id="KW-0472">Membrane</keyword>
<keyword evidence="3" id="KW-1185">Reference proteome</keyword>
<comment type="caution">
    <text evidence="2">The sequence shown here is derived from an EMBL/GenBank/DDBJ whole genome shotgun (WGS) entry which is preliminary data.</text>
</comment>
<protein>
    <submittedName>
        <fullName evidence="2">Uncharacterized protein</fullName>
    </submittedName>
</protein>
<accession>A0A8X6Y778</accession>
<gene>
    <name evidence="2" type="ORF">TNIN_225271</name>
</gene>
<keyword evidence="1" id="KW-1133">Transmembrane helix</keyword>
<organism evidence="2 3">
    <name type="scientific">Trichonephila inaurata madagascariensis</name>
    <dbReference type="NCBI Taxonomy" id="2747483"/>
    <lineage>
        <taxon>Eukaryota</taxon>
        <taxon>Metazoa</taxon>
        <taxon>Ecdysozoa</taxon>
        <taxon>Arthropoda</taxon>
        <taxon>Chelicerata</taxon>
        <taxon>Arachnida</taxon>
        <taxon>Araneae</taxon>
        <taxon>Araneomorphae</taxon>
        <taxon>Entelegynae</taxon>
        <taxon>Araneoidea</taxon>
        <taxon>Nephilidae</taxon>
        <taxon>Trichonephila</taxon>
        <taxon>Trichonephila inaurata</taxon>
    </lineage>
</organism>
<evidence type="ECO:0000256" key="1">
    <source>
        <dbReference type="SAM" id="Phobius"/>
    </source>
</evidence>
<evidence type="ECO:0000313" key="3">
    <source>
        <dbReference type="Proteomes" id="UP000886998"/>
    </source>
</evidence>
<reference evidence="2" key="1">
    <citation type="submission" date="2020-08" db="EMBL/GenBank/DDBJ databases">
        <title>Multicomponent nature underlies the extraordinary mechanical properties of spider dragline silk.</title>
        <authorList>
            <person name="Kono N."/>
            <person name="Nakamura H."/>
            <person name="Mori M."/>
            <person name="Yoshida Y."/>
            <person name="Ohtoshi R."/>
            <person name="Malay A.D."/>
            <person name="Moran D.A.P."/>
            <person name="Tomita M."/>
            <person name="Numata K."/>
            <person name="Arakawa K."/>
        </authorList>
    </citation>
    <scope>NUCLEOTIDE SEQUENCE</scope>
</reference>
<dbReference type="AlphaFoldDB" id="A0A8X6Y778"/>
<sequence length="92" mass="10519">MKTKKLDSYGNVKPFSQKLTKLPKPQELNNPRGFLETQAIRSLENLIRSKLKRMFRVTTTVLLLTLAKCLPEIPTLVVIHLFLTMVVAILDL</sequence>
<evidence type="ECO:0000313" key="2">
    <source>
        <dbReference type="EMBL" id="GFY67391.1"/>
    </source>
</evidence>
<dbReference type="EMBL" id="BMAV01016550">
    <property type="protein sequence ID" value="GFY67391.1"/>
    <property type="molecule type" value="Genomic_DNA"/>
</dbReference>